<sequence>MKKKIWLATLVAAAGTLLAATPYALKKGQSPAQPTLAEPVATESTPADGPTFGPPMPDWQSELTQPLAVLGYYTVSNTNKSSLNSLNSFGGGFLNQMTTMTFSAQADGSIAGQAPPDGMQAAQQKQVKALASLTNGKDGFSKDVAHAVLSDPNLRGRLVQNAVVLCRQGGYGGVNVDFENMLPSDRANFTAFMTELANGLHADGRTLTISVMAKTSDFPKSDWIGTFDYAALGQVADQIQLMTYDQHGTWGEPGAVAGLPWVEKVVRYASSQIPSQKLLLGIAAYGYDWNMGDAGKNKAIPLKNIPALLNKTGAQAQWNDAEQSPYFTYTADDGSTHNVWYENPQSIETKAKLVSHYHLGGIAMWKMGFEDNSFWQAVKTGLQVPQGQ</sequence>
<reference evidence="6 7" key="1">
    <citation type="submission" date="2021-01" db="EMBL/GenBank/DDBJ databases">
        <title>Tumebacillus sp. strain ITR2 16S ribosomal RNA gene Genome sequencing and assembly.</title>
        <authorList>
            <person name="Kang M."/>
        </authorList>
    </citation>
    <scope>NUCLEOTIDE SEQUENCE [LARGE SCALE GENOMIC DNA]</scope>
    <source>
        <strain evidence="6 7">ITR2</strain>
    </source>
</reference>
<feature type="chain" id="PRO_5045442146" evidence="4">
    <location>
        <begin position="20"/>
        <end position="388"/>
    </location>
</feature>
<organism evidence="6 7">
    <name type="scientific">Tumebacillus amylolyticus</name>
    <dbReference type="NCBI Taxonomy" id="2801339"/>
    <lineage>
        <taxon>Bacteria</taxon>
        <taxon>Bacillati</taxon>
        <taxon>Bacillota</taxon>
        <taxon>Bacilli</taxon>
        <taxon>Bacillales</taxon>
        <taxon>Alicyclobacillaceae</taxon>
        <taxon>Tumebacillus</taxon>
    </lineage>
</organism>
<keyword evidence="7" id="KW-1185">Reference proteome</keyword>
<gene>
    <name evidence="6" type="ORF">JJB07_12810</name>
</gene>
<evidence type="ECO:0000256" key="1">
    <source>
        <dbReference type="ARBA" id="ARBA00022801"/>
    </source>
</evidence>
<dbReference type="CDD" id="cd02874">
    <property type="entry name" value="GH18_CFLE_spore_hydrolase"/>
    <property type="match status" value="1"/>
</dbReference>
<dbReference type="Gene3D" id="3.20.20.80">
    <property type="entry name" value="Glycosidases"/>
    <property type="match status" value="1"/>
</dbReference>
<accession>A0ABS1JB62</accession>
<dbReference type="Gene3D" id="3.10.50.10">
    <property type="match status" value="1"/>
</dbReference>
<keyword evidence="1" id="KW-0378">Hydrolase</keyword>
<dbReference type="Pfam" id="PF00704">
    <property type="entry name" value="Glyco_hydro_18"/>
    <property type="match status" value="1"/>
</dbReference>
<dbReference type="PANTHER" id="PTHR46066:SF2">
    <property type="entry name" value="CHITINASE DOMAIN-CONTAINING PROTEIN 1"/>
    <property type="match status" value="1"/>
</dbReference>
<keyword evidence="4" id="KW-0732">Signal</keyword>
<dbReference type="InterPro" id="IPR041704">
    <property type="entry name" value="CFLE_GH18"/>
</dbReference>
<dbReference type="InterPro" id="IPR001223">
    <property type="entry name" value="Glyco_hydro18_cat"/>
</dbReference>
<evidence type="ECO:0000259" key="5">
    <source>
        <dbReference type="PROSITE" id="PS51910"/>
    </source>
</evidence>
<dbReference type="SUPFAM" id="SSF51445">
    <property type="entry name" value="(Trans)glycosidases"/>
    <property type="match status" value="1"/>
</dbReference>
<evidence type="ECO:0000313" key="7">
    <source>
        <dbReference type="Proteomes" id="UP000602284"/>
    </source>
</evidence>
<dbReference type="EMBL" id="JAEQNB010000004">
    <property type="protein sequence ID" value="MBL0387519.1"/>
    <property type="molecule type" value="Genomic_DNA"/>
</dbReference>
<feature type="domain" description="GH18" evidence="5">
    <location>
        <begin position="67"/>
        <end position="385"/>
    </location>
</feature>
<keyword evidence="2" id="KW-0326">Glycosidase</keyword>
<feature type="signal peptide" evidence="4">
    <location>
        <begin position="1"/>
        <end position="19"/>
    </location>
</feature>
<comment type="caution">
    <text evidence="6">The sequence shown here is derived from an EMBL/GenBank/DDBJ whole genome shotgun (WGS) entry which is preliminary data.</text>
</comment>
<evidence type="ECO:0000313" key="6">
    <source>
        <dbReference type="EMBL" id="MBL0387519.1"/>
    </source>
</evidence>
<dbReference type="Proteomes" id="UP000602284">
    <property type="component" value="Unassembled WGS sequence"/>
</dbReference>
<dbReference type="InterPro" id="IPR011583">
    <property type="entry name" value="Chitinase_II/V-like_cat"/>
</dbReference>
<name>A0ABS1JB62_9BACL</name>
<dbReference type="InterPro" id="IPR029070">
    <property type="entry name" value="Chitinase_insertion_sf"/>
</dbReference>
<evidence type="ECO:0000256" key="2">
    <source>
        <dbReference type="ARBA" id="ARBA00023295"/>
    </source>
</evidence>
<proteinExistence type="predicted"/>
<dbReference type="RefSeq" id="WP_201635613.1">
    <property type="nucleotide sequence ID" value="NZ_JAEQNB010000004.1"/>
</dbReference>
<evidence type="ECO:0000256" key="4">
    <source>
        <dbReference type="SAM" id="SignalP"/>
    </source>
</evidence>
<dbReference type="SMART" id="SM00636">
    <property type="entry name" value="Glyco_18"/>
    <property type="match status" value="1"/>
</dbReference>
<evidence type="ECO:0000256" key="3">
    <source>
        <dbReference type="SAM" id="MobiDB-lite"/>
    </source>
</evidence>
<dbReference type="PANTHER" id="PTHR46066">
    <property type="entry name" value="CHITINASE DOMAIN-CONTAINING PROTEIN 1 FAMILY MEMBER"/>
    <property type="match status" value="1"/>
</dbReference>
<dbReference type="InterPro" id="IPR017853">
    <property type="entry name" value="GH"/>
</dbReference>
<dbReference type="PROSITE" id="PS51910">
    <property type="entry name" value="GH18_2"/>
    <property type="match status" value="1"/>
</dbReference>
<feature type="region of interest" description="Disordered" evidence="3">
    <location>
        <begin position="29"/>
        <end position="55"/>
    </location>
</feature>
<protein>
    <submittedName>
        <fullName evidence="6">Spore protein O</fullName>
    </submittedName>
</protein>